<evidence type="ECO:0008006" key="4">
    <source>
        <dbReference type="Google" id="ProtNLM"/>
    </source>
</evidence>
<evidence type="ECO:0000256" key="1">
    <source>
        <dbReference type="SAM" id="Coils"/>
    </source>
</evidence>
<keyword evidence="3" id="KW-1185">Reference proteome</keyword>
<evidence type="ECO:0000313" key="3">
    <source>
        <dbReference type="Proteomes" id="UP000595942"/>
    </source>
</evidence>
<keyword evidence="1" id="KW-0175">Coiled coil</keyword>
<proteinExistence type="predicted"/>
<protein>
    <recommendedName>
        <fullName evidence="4">Phage protein</fullName>
    </recommendedName>
</protein>
<name>A0AB37H3L7_9STAP</name>
<feature type="coiled-coil region" evidence="1">
    <location>
        <begin position="39"/>
        <end position="73"/>
    </location>
</feature>
<dbReference type="AlphaFoldDB" id="A0AB37H3L7"/>
<sequence>MSKTYNNRYLKDSDGEIYLPMTSTECIIDIDKINNANSIIELNSKINNLEELVELQGKEIEKLKEKLNQKESEVIE</sequence>
<dbReference type="EMBL" id="CP068073">
    <property type="protein sequence ID" value="QQS83154.1"/>
    <property type="molecule type" value="Genomic_DNA"/>
</dbReference>
<organism evidence="2 3">
    <name type="scientific">Staphylococcus condimenti</name>
    <dbReference type="NCBI Taxonomy" id="70255"/>
    <lineage>
        <taxon>Bacteria</taxon>
        <taxon>Bacillati</taxon>
        <taxon>Bacillota</taxon>
        <taxon>Bacilli</taxon>
        <taxon>Bacillales</taxon>
        <taxon>Staphylococcaceae</taxon>
        <taxon>Staphylococcus</taxon>
    </lineage>
</organism>
<dbReference type="KEGG" id="scv:A4G25_03520"/>
<dbReference type="RefSeq" id="WP_047133026.1">
    <property type="nucleotide sequence ID" value="NZ_CP015114.1"/>
</dbReference>
<accession>A0AB37H3L7</accession>
<reference evidence="2 3" key="1">
    <citation type="submission" date="2021-01" db="EMBL/GenBank/DDBJ databases">
        <title>FDA dAtabase for Regulatory Grade micrObial Sequences (FDA-ARGOS): Supporting development and validation of Infectious Disease Dx tests.</title>
        <authorList>
            <person name="Sproer C."/>
            <person name="Gronow S."/>
            <person name="Severitt S."/>
            <person name="Schroder I."/>
            <person name="Tallon L."/>
            <person name="Sadzewicz L."/>
            <person name="Zhao X."/>
            <person name="Boylan J."/>
            <person name="Ott S."/>
            <person name="Bowen H."/>
            <person name="Vavikolanu K."/>
            <person name="Mehta A."/>
            <person name="Aluvathingal J."/>
            <person name="Nadendla S."/>
            <person name="Lowell S."/>
            <person name="Myers T."/>
            <person name="Yan Y."/>
            <person name="Sichtig H."/>
        </authorList>
    </citation>
    <scope>NUCLEOTIDE SEQUENCE [LARGE SCALE GENOMIC DNA]</scope>
    <source>
        <strain evidence="2 3">FDAARGOS_1148</strain>
    </source>
</reference>
<evidence type="ECO:0000313" key="2">
    <source>
        <dbReference type="EMBL" id="QQS83154.1"/>
    </source>
</evidence>
<dbReference type="Proteomes" id="UP000595942">
    <property type="component" value="Chromosome"/>
</dbReference>
<dbReference type="GeneID" id="93726924"/>
<gene>
    <name evidence="2" type="ORF">I6J05_02190</name>
</gene>